<feature type="transmembrane region" description="Helical" evidence="2">
    <location>
        <begin position="29"/>
        <end position="53"/>
    </location>
</feature>
<evidence type="ECO:0000256" key="1">
    <source>
        <dbReference type="SAM" id="MobiDB-lite"/>
    </source>
</evidence>
<dbReference type="Proteomes" id="UP001194746">
    <property type="component" value="Unassembled WGS sequence"/>
</dbReference>
<dbReference type="InterPro" id="IPR053008">
    <property type="entry name" value="Phomopsin_biosynth_assoc"/>
</dbReference>
<protein>
    <submittedName>
        <fullName evidence="3">Uncharacterized protein</fullName>
    </submittedName>
</protein>
<evidence type="ECO:0000313" key="4">
    <source>
        <dbReference type="Proteomes" id="UP001194746"/>
    </source>
</evidence>
<sequence>MNPKYEPLPVHAEKETSPANSGKRPIPRAIWILLFIASFMFIASGVFLTAALATQPLDIRLRSDPRHARYTCGSSTEEARKRGCTFDILSMNWLPSQCARDQTEEFIGYATNETWVYYRDRHAKSLIENSEELSELDSQFWWSTQREHMVHCAFMIMRLHKVLERDGRIDRLTGSFSHTKHCLMMLLDASKADPANDVVNTPGNIALGSC</sequence>
<dbReference type="AlphaFoldDB" id="A0AAD4CM24"/>
<proteinExistence type="predicted"/>
<comment type="caution">
    <text evidence="3">The sequence shown here is derived from an EMBL/GenBank/DDBJ whole genome shotgun (WGS) entry which is preliminary data.</text>
</comment>
<dbReference type="PANTHER" id="PTHR35896">
    <property type="entry name" value="IG-LIKE DOMAIN-CONTAINING PROTEIN"/>
    <property type="match status" value="1"/>
</dbReference>
<gene>
    <name evidence="3" type="ORF">FE257_008201</name>
</gene>
<keyword evidence="4" id="KW-1185">Reference proteome</keyword>
<dbReference type="PANTHER" id="PTHR35896:SF3">
    <property type="entry name" value="MAJOR FACILITATOR SUPERFAMILY TRANSPORTER"/>
    <property type="match status" value="1"/>
</dbReference>
<accession>A0AAD4CM24</accession>
<keyword evidence="2" id="KW-1133">Transmembrane helix</keyword>
<dbReference type="EMBL" id="VCAU01000042">
    <property type="protein sequence ID" value="KAF9888832.1"/>
    <property type="molecule type" value="Genomic_DNA"/>
</dbReference>
<reference evidence="3" key="2">
    <citation type="submission" date="2020-02" db="EMBL/GenBank/DDBJ databases">
        <authorList>
            <person name="Gilchrist C.L.M."/>
            <person name="Chooi Y.-H."/>
        </authorList>
    </citation>
    <scope>NUCLEOTIDE SEQUENCE</scope>
    <source>
        <strain evidence="3">MST-FP2251</strain>
    </source>
</reference>
<evidence type="ECO:0000256" key="2">
    <source>
        <dbReference type="SAM" id="Phobius"/>
    </source>
</evidence>
<organism evidence="3 4">
    <name type="scientific">Aspergillus nanangensis</name>
    <dbReference type="NCBI Taxonomy" id="2582783"/>
    <lineage>
        <taxon>Eukaryota</taxon>
        <taxon>Fungi</taxon>
        <taxon>Dikarya</taxon>
        <taxon>Ascomycota</taxon>
        <taxon>Pezizomycotina</taxon>
        <taxon>Eurotiomycetes</taxon>
        <taxon>Eurotiomycetidae</taxon>
        <taxon>Eurotiales</taxon>
        <taxon>Aspergillaceae</taxon>
        <taxon>Aspergillus</taxon>
        <taxon>Aspergillus subgen. Circumdati</taxon>
    </lineage>
</organism>
<feature type="region of interest" description="Disordered" evidence="1">
    <location>
        <begin position="1"/>
        <end position="22"/>
    </location>
</feature>
<keyword evidence="2" id="KW-0472">Membrane</keyword>
<reference evidence="3" key="1">
    <citation type="journal article" date="2019" name="Beilstein J. Org. Chem.">
        <title>Nanangenines: drimane sesquiterpenoids as the dominant metabolite cohort of a novel Australian fungus, Aspergillus nanangensis.</title>
        <authorList>
            <person name="Lacey H.J."/>
            <person name="Gilchrist C.L.M."/>
            <person name="Crombie A."/>
            <person name="Kalaitzis J.A."/>
            <person name="Vuong D."/>
            <person name="Rutledge P.J."/>
            <person name="Turner P."/>
            <person name="Pitt J.I."/>
            <person name="Lacey E."/>
            <person name="Chooi Y.H."/>
            <person name="Piggott A.M."/>
        </authorList>
    </citation>
    <scope>NUCLEOTIDE SEQUENCE</scope>
    <source>
        <strain evidence="3">MST-FP2251</strain>
    </source>
</reference>
<name>A0AAD4CM24_ASPNN</name>
<evidence type="ECO:0000313" key="3">
    <source>
        <dbReference type="EMBL" id="KAF9888832.1"/>
    </source>
</evidence>
<keyword evidence="2" id="KW-0812">Transmembrane</keyword>